<dbReference type="Pfam" id="PF13837">
    <property type="entry name" value="Myb_DNA-bind_4"/>
    <property type="match status" value="1"/>
</dbReference>
<evidence type="ECO:0000259" key="2">
    <source>
        <dbReference type="Pfam" id="PF13837"/>
    </source>
</evidence>
<accession>A0A9Q1J6P0</accession>
<dbReference type="Proteomes" id="UP001152622">
    <property type="component" value="Chromosome 3"/>
</dbReference>
<feature type="compositionally biased region" description="Basic and acidic residues" evidence="1">
    <location>
        <begin position="154"/>
        <end position="163"/>
    </location>
</feature>
<feature type="domain" description="Myb/SANT-like DNA-binding" evidence="2">
    <location>
        <begin position="2"/>
        <end position="61"/>
    </location>
</feature>
<reference evidence="3" key="1">
    <citation type="journal article" date="2023" name="Science">
        <title>Genome structures resolve the early diversification of teleost fishes.</title>
        <authorList>
            <person name="Parey E."/>
            <person name="Louis A."/>
            <person name="Montfort J."/>
            <person name="Bouchez O."/>
            <person name="Roques C."/>
            <person name="Iampietro C."/>
            <person name="Lluch J."/>
            <person name="Castinel A."/>
            <person name="Donnadieu C."/>
            <person name="Desvignes T."/>
            <person name="Floi Bucao C."/>
            <person name="Jouanno E."/>
            <person name="Wen M."/>
            <person name="Mejri S."/>
            <person name="Dirks R."/>
            <person name="Jansen H."/>
            <person name="Henkel C."/>
            <person name="Chen W.J."/>
            <person name="Zahm M."/>
            <person name="Cabau C."/>
            <person name="Klopp C."/>
            <person name="Thompson A.W."/>
            <person name="Robinson-Rechavi M."/>
            <person name="Braasch I."/>
            <person name="Lecointre G."/>
            <person name="Bobe J."/>
            <person name="Postlethwait J.H."/>
            <person name="Berthelot C."/>
            <person name="Roest Crollius H."/>
            <person name="Guiguen Y."/>
        </authorList>
    </citation>
    <scope>NUCLEOTIDE SEQUENCE</scope>
    <source>
        <tissue evidence="3">Blood</tissue>
    </source>
</reference>
<dbReference type="InterPro" id="IPR044822">
    <property type="entry name" value="Myb_DNA-bind_4"/>
</dbReference>
<evidence type="ECO:0000313" key="3">
    <source>
        <dbReference type="EMBL" id="KAJ8369589.1"/>
    </source>
</evidence>
<evidence type="ECO:0000256" key="1">
    <source>
        <dbReference type="SAM" id="MobiDB-lite"/>
    </source>
</evidence>
<dbReference type="PANTHER" id="PTHR47595:SF1">
    <property type="entry name" value="MYB_SANT-LIKE DNA-BINDING DOMAIN-CONTAINING PROTEIN"/>
    <property type="match status" value="1"/>
</dbReference>
<organism evidence="3 4">
    <name type="scientific">Synaphobranchus kaupii</name>
    <name type="common">Kaup's arrowtooth eel</name>
    <dbReference type="NCBI Taxonomy" id="118154"/>
    <lineage>
        <taxon>Eukaryota</taxon>
        <taxon>Metazoa</taxon>
        <taxon>Chordata</taxon>
        <taxon>Craniata</taxon>
        <taxon>Vertebrata</taxon>
        <taxon>Euteleostomi</taxon>
        <taxon>Actinopterygii</taxon>
        <taxon>Neopterygii</taxon>
        <taxon>Teleostei</taxon>
        <taxon>Anguilliformes</taxon>
        <taxon>Synaphobranchidae</taxon>
        <taxon>Synaphobranchus</taxon>
    </lineage>
</organism>
<name>A0A9Q1J6P0_SYNKA</name>
<feature type="compositionally biased region" description="Basic residues" evidence="1">
    <location>
        <begin position="172"/>
        <end position="181"/>
    </location>
</feature>
<sequence length="181" mass="20612">MKKFYVLIADKLTAQGIPRTSRQCREKVKKLKHTYKTQKDNNSRSGAARKTDRYYNLLDSILGCRPSMRNDSVLDSFSSSFSAPSMATTSMTATQLLEAMVNPYDDNYKTTPEAAVLDKGGASRVSKTNSWLNRRSRTLHTWLSRRPSTSSCWRVDKPTEKLRQLKPQKGYGFKKRSTTNS</sequence>
<dbReference type="OrthoDB" id="8447333at2759"/>
<evidence type="ECO:0000313" key="4">
    <source>
        <dbReference type="Proteomes" id="UP001152622"/>
    </source>
</evidence>
<protein>
    <recommendedName>
        <fullName evidence="2">Myb/SANT-like DNA-binding domain-containing protein</fullName>
    </recommendedName>
</protein>
<dbReference type="Gene3D" id="1.10.10.60">
    <property type="entry name" value="Homeodomain-like"/>
    <property type="match status" value="1"/>
</dbReference>
<comment type="caution">
    <text evidence="3">The sequence shown here is derived from an EMBL/GenBank/DDBJ whole genome shotgun (WGS) entry which is preliminary data.</text>
</comment>
<dbReference type="PANTHER" id="PTHR47595">
    <property type="entry name" value="HEAT SHOCK 70 KDA PROTEIN 14"/>
    <property type="match status" value="1"/>
</dbReference>
<feature type="region of interest" description="Disordered" evidence="1">
    <location>
        <begin position="153"/>
        <end position="181"/>
    </location>
</feature>
<proteinExistence type="predicted"/>
<dbReference type="EMBL" id="JAINUF010000003">
    <property type="protein sequence ID" value="KAJ8369589.1"/>
    <property type="molecule type" value="Genomic_DNA"/>
</dbReference>
<gene>
    <name evidence="3" type="ORF">SKAU_G00096170</name>
</gene>
<keyword evidence="4" id="KW-1185">Reference proteome</keyword>
<dbReference type="AlphaFoldDB" id="A0A9Q1J6P0"/>